<proteinExistence type="predicted"/>
<dbReference type="PROSITE" id="PS50835">
    <property type="entry name" value="IG_LIKE"/>
    <property type="match status" value="1"/>
</dbReference>
<feature type="domain" description="Ig-like" evidence="1">
    <location>
        <begin position="80"/>
        <end position="186"/>
    </location>
</feature>
<gene>
    <name evidence="2" type="ORF">LAZ67_2001616</name>
</gene>
<dbReference type="EMBL" id="CP092864">
    <property type="protein sequence ID" value="UYV62701.1"/>
    <property type="molecule type" value="Genomic_DNA"/>
</dbReference>
<evidence type="ECO:0000313" key="3">
    <source>
        <dbReference type="Proteomes" id="UP001235939"/>
    </source>
</evidence>
<dbReference type="PANTHER" id="PTHR21261">
    <property type="entry name" value="BEAT PROTEIN"/>
    <property type="match status" value="1"/>
</dbReference>
<evidence type="ECO:0000313" key="2">
    <source>
        <dbReference type="EMBL" id="UYV62701.1"/>
    </source>
</evidence>
<reference evidence="2 3" key="1">
    <citation type="submission" date="2022-01" db="EMBL/GenBank/DDBJ databases">
        <title>A chromosomal length assembly of Cordylochernes scorpioides.</title>
        <authorList>
            <person name="Zeh D."/>
            <person name="Zeh J."/>
        </authorList>
    </citation>
    <scope>NUCLEOTIDE SEQUENCE [LARGE SCALE GENOMIC DNA]</scope>
    <source>
        <strain evidence="2">IN4F17</strain>
        <tissue evidence="2">Whole Body</tissue>
    </source>
</reference>
<organism evidence="2 3">
    <name type="scientific">Cordylochernes scorpioides</name>
    <dbReference type="NCBI Taxonomy" id="51811"/>
    <lineage>
        <taxon>Eukaryota</taxon>
        <taxon>Metazoa</taxon>
        <taxon>Ecdysozoa</taxon>
        <taxon>Arthropoda</taxon>
        <taxon>Chelicerata</taxon>
        <taxon>Arachnida</taxon>
        <taxon>Pseudoscorpiones</taxon>
        <taxon>Cheliferoidea</taxon>
        <taxon>Chernetidae</taxon>
        <taxon>Cordylochernes</taxon>
    </lineage>
</organism>
<dbReference type="Gene3D" id="2.60.40.10">
    <property type="entry name" value="Immunoglobulins"/>
    <property type="match status" value="1"/>
</dbReference>
<evidence type="ECO:0000259" key="1">
    <source>
        <dbReference type="PROSITE" id="PS50835"/>
    </source>
</evidence>
<name>A0ABY6K350_9ARAC</name>
<dbReference type="InterPro" id="IPR013783">
    <property type="entry name" value="Ig-like_fold"/>
</dbReference>
<dbReference type="InterPro" id="IPR007110">
    <property type="entry name" value="Ig-like_dom"/>
</dbReference>
<keyword evidence="3" id="KW-1185">Reference proteome</keyword>
<dbReference type="Proteomes" id="UP001235939">
    <property type="component" value="Chromosome 02"/>
</dbReference>
<dbReference type="PANTHER" id="PTHR21261:SF15">
    <property type="entry name" value="BEATEN PATH IIIA, ISOFORM D-RELATED"/>
    <property type="match status" value="1"/>
</dbReference>
<protein>
    <recommendedName>
        <fullName evidence="1">Ig-like domain-containing protein</fullName>
    </recommendedName>
</protein>
<sequence>MSTSSQLMAVMQAPAELEFRPSGLTKGHGRLQNTALGLTFVTQPSHVRRGAMKLRCTAVISHVYSKSSEEAVLATPLGGPAACVTGDGPVITGGKAKYQVGDVVNVNCTSAKSRPRAELLWFVNDRSAASSSLVRYPPLRFPDGEEASILGLRFSVASGHFQDDEMRLKCTATLSQVLNMSSEEIAGSSRQSSGLHVSEHRTAEGTYLPSMSTECERFSSILIVKSFNVYISINILSYKPGISLGITLI</sequence>
<accession>A0ABY6K350</accession>